<accession>A0A2Z7AR62</accession>
<evidence type="ECO:0000256" key="5">
    <source>
        <dbReference type="PROSITE-ProRule" id="PRU00601"/>
    </source>
</evidence>
<organism evidence="9 10">
    <name type="scientific">Dorcoceras hygrometricum</name>
    <dbReference type="NCBI Taxonomy" id="472368"/>
    <lineage>
        <taxon>Eukaryota</taxon>
        <taxon>Viridiplantae</taxon>
        <taxon>Streptophyta</taxon>
        <taxon>Embryophyta</taxon>
        <taxon>Tracheophyta</taxon>
        <taxon>Spermatophyta</taxon>
        <taxon>Magnoliopsida</taxon>
        <taxon>eudicotyledons</taxon>
        <taxon>Gunneridae</taxon>
        <taxon>Pentapetalae</taxon>
        <taxon>asterids</taxon>
        <taxon>lamiids</taxon>
        <taxon>Lamiales</taxon>
        <taxon>Gesneriaceae</taxon>
        <taxon>Didymocarpoideae</taxon>
        <taxon>Trichosporeae</taxon>
        <taxon>Loxocarpinae</taxon>
        <taxon>Dorcoceras</taxon>
    </lineage>
</organism>
<evidence type="ECO:0008006" key="11">
    <source>
        <dbReference type="Google" id="ProtNLM"/>
    </source>
</evidence>
<evidence type="ECO:0000256" key="3">
    <source>
        <dbReference type="ARBA" id="ARBA00022771"/>
    </source>
</evidence>
<dbReference type="InterPro" id="IPR037275">
    <property type="entry name" value="Znf_CTCHY_sf"/>
</dbReference>
<dbReference type="Proteomes" id="UP000250235">
    <property type="component" value="Unassembled WGS sequence"/>
</dbReference>
<keyword evidence="3 5" id="KW-0863">Zinc-finger</keyword>
<dbReference type="InterPro" id="IPR037274">
    <property type="entry name" value="Znf_CHY_sf"/>
</dbReference>
<dbReference type="InterPro" id="IPR012312">
    <property type="entry name" value="Hemerythrin-like"/>
</dbReference>
<dbReference type="GO" id="GO:0006511">
    <property type="term" value="P:ubiquitin-dependent protein catabolic process"/>
    <property type="evidence" value="ECO:0007669"/>
    <property type="project" value="TreeGrafter"/>
</dbReference>
<evidence type="ECO:0000256" key="1">
    <source>
        <dbReference type="ARBA" id="ARBA00022598"/>
    </source>
</evidence>
<feature type="domain" description="RING-type" evidence="6">
    <location>
        <begin position="1129"/>
        <end position="1171"/>
    </location>
</feature>
<dbReference type="Pfam" id="PF01814">
    <property type="entry name" value="Hemerythrin"/>
    <property type="match status" value="1"/>
</dbReference>
<dbReference type="Gene3D" id="2.20.28.10">
    <property type="match status" value="1"/>
</dbReference>
<evidence type="ECO:0000259" key="6">
    <source>
        <dbReference type="PROSITE" id="PS50089"/>
    </source>
</evidence>
<dbReference type="GO" id="GO:0061630">
    <property type="term" value="F:ubiquitin protein ligase activity"/>
    <property type="evidence" value="ECO:0007669"/>
    <property type="project" value="TreeGrafter"/>
</dbReference>
<dbReference type="InterPro" id="IPR001841">
    <property type="entry name" value="Znf_RING"/>
</dbReference>
<dbReference type="CDD" id="cd12108">
    <property type="entry name" value="Hr-like"/>
    <property type="match status" value="2"/>
</dbReference>
<name>A0A2Z7AR62_9LAMI</name>
<dbReference type="PANTHER" id="PTHR21319:SF39">
    <property type="entry name" value="ZINC FINGER PROTEIN"/>
    <property type="match status" value="1"/>
</dbReference>
<dbReference type="Gene3D" id="3.30.40.10">
    <property type="entry name" value="Zinc/RING finger domain, C3HC4 (zinc finger)"/>
    <property type="match status" value="1"/>
</dbReference>
<dbReference type="GO" id="GO:0005634">
    <property type="term" value="C:nucleus"/>
    <property type="evidence" value="ECO:0007669"/>
    <property type="project" value="TreeGrafter"/>
</dbReference>
<gene>
    <name evidence="9" type="ORF">F511_02850</name>
</gene>
<dbReference type="PROSITE" id="PS51270">
    <property type="entry name" value="ZF_CTCHY"/>
    <property type="match status" value="1"/>
</dbReference>
<dbReference type="InterPro" id="IPR039512">
    <property type="entry name" value="RCHY1_zinc-ribbon"/>
</dbReference>
<dbReference type="Gene3D" id="1.20.120.520">
    <property type="entry name" value="nmb1532 protein domain like"/>
    <property type="match status" value="2"/>
</dbReference>
<dbReference type="GO" id="GO:0008270">
    <property type="term" value="F:zinc ion binding"/>
    <property type="evidence" value="ECO:0007669"/>
    <property type="project" value="UniProtKB-KW"/>
</dbReference>
<feature type="domain" description="CTCHY-type" evidence="8">
    <location>
        <begin position="1065"/>
        <end position="1128"/>
    </location>
</feature>
<keyword evidence="1" id="KW-0436">Ligase</keyword>
<evidence type="ECO:0000313" key="9">
    <source>
        <dbReference type="EMBL" id="KZV21692.1"/>
    </source>
</evidence>
<dbReference type="GO" id="GO:0016874">
    <property type="term" value="F:ligase activity"/>
    <property type="evidence" value="ECO:0007669"/>
    <property type="project" value="UniProtKB-KW"/>
</dbReference>
<dbReference type="PROSITE" id="PS51266">
    <property type="entry name" value="ZF_CHY"/>
    <property type="match status" value="1"/>
</dbReference>
<feature type="domain" description="CHY-type" evidence="7">
    <location>
        <begin position="991"/>
        <end position="1062"/>
    </location>
</feature>
<dbReference type="FunFam" id="3.30.40.10:FF:000208">
    <property type="entry name" value="Zinc finger protein-related isoform 1"/>
    <property type="match status" value="1"/>
</dbReference>
<dbReference type="CDD" id="cd16464">
    <property type="entry name" value="RING-H2_Pirh2-like"/>
    <property type="match status" value="1"/>
</dbReference>
<dbReference type="GO" id="GO:0016567">
    <property type="term" value="P:protein ubiquitination"/>
    <property type="evidence" value="ECO:0007669"/>
    <property type="project" value="TreeGrafter"/>
</dbReference>
<protein>
    <recommendedName>
        <fullName evidence="11">Zinc finger protein</fullName>
    </recommendedName>
</protein>
<evidence type="ECO:0000313" key="10">
    <source>
        <dbReference type="Proteomes" id="UP000250235"/>
    </source>
</evidence>
<evidence type="ECO:0000259" key="8">
    <source>
        <dbReference type="PROSITE" id="PS51270"/>
    </source>
</evidence>
<dbReference type="PANTHER" id="PTHR21319">
    <property type="entry name" value="RING FINGER AND CHY ZINC FINGER DOMAIN-CONTAINING PROTEIN 1"/>
    <property type="match status" value="1"/>
</dbReference>
<dbReference type="Pfam" id="PF14599">
    <property type="entry name" value="zinc_ribbon_6"/>
    <property type="match status" value="1"/>
</dbReference>
<keyword evidence="4" id="KW-0862">Zinc</keyword>
<reference evidence="9 10" key="1">
    <citation type="journal article" date="2015" name="Proc. Natl. Acad. Sci. U.S.A.">
        <title>The resurrection genome of Boea hygrometrica: A blueprint for survival of dehydration.</title>
        <authorList>
            <person name="Xiao L."/>
            <person name="Yang G."/>
            <person name="Zhang L."/>
            <person name="Yang X."/>
            <person name="Zhao S."/>
            <person name="Ji Z."/>
            <person name="Zhou Q."/>
            <person name="Hu M."/>
            <person name="Wang Y."/>
            <person name="Chen M."/>
            <person name="Xu Y."/>
            <person name="Jin H."/>
            <person name="Xiao X."/>
            <person name="Hu G."/>
            <person name="Bao F."/>
            <person name="Hu Y."/>
            <person name="Wan P."/>
            <person name="Li L."/>
            <person name="Deng X."/>
            <person name="Kuang T."/>
            <person name="Xiang C."/>
            <person name="Zhu J.K."/>
            <person name="Oliver M.J."/>
            <person name="He Y."/>
        </authorList>
    </citation>
    <scope>NUCLEOTIDE SEQUENCE [LARGE SCALE GENOMIC DNA]</scope>
    <source>
        <strain evidence="10">cv. XS01</strain>
    </source>
</reference>
<proteinExistence type="predicted"/>
<dbReference type="InterPro" id="IPR008913">
    <property type="entry name" value="Znf_CHY"/>
</dbReference>
<dbReference type="SUPFAM" id="SSF161245">
    <property type="entry name" value="Zinc hairpin stack"/>
    <property type="match status" value="1"/>
</dbReference>
<keyword evidence="10" id="KW-1185">Reference proteome</keyword>
<dbReference type="PROSITE" id="PS50089">
    <property type="entry name" value="ZF_RING_2"/>
    <property type="match status" value="1"/>
</dbReference>
<dbReference type="GO" id="GO:0006879">
    <property type="term" value="P:intracellular iron ion homeostasis"/>
    <property type="evidence" value="ECO:0007669"/>
    <property type="project" value="UniProtKB-ARBA"/>
</dbReference>
<dbReference type="EMBL" id="KV014877">
    <property type="protein sequence ID" value="KZV21692.1"/>
    <property type="molecule type" value="Genomic_DNA"/>
</dbReference>
<sequence length="1235" mass="142653">MDGGECENEDDSVELPSSLDGIKLVDAPVLFFVVSHKAFRSELSSLRREAAEAAENGGCNREIVVDLSQRLEFLKLVYNYHCAAEDEVIFLALDQRVKNVMPAYSLEHKSIDDEFRSIFHLLDVFLVDDGTSQMFQELLFSLSTVQAMICHHMEKEEEQVFPLLKQNFTSEEQAQLVWQYMCSVPVILLEEFLPWMTFHLSEDEKLEVLDCVKVVISREIPLQKVVVSWLQHNERSSSDPCKGYQFLNELYRSKDILELYPHQILQHNKDCSIKASGADVPINSISHWHLAMRRDFNQIIEELHQIKNSDSFSTLPLVIVHMKFIADVLIYYSNSLDKIFYPLFNELAKSNLPPCSRLVEESQIERLRRLLFFELQSLEQPRSFIEMLSKELESLVEGFNKNLSVLESKVFAFLSKNCSREMQLWLLYTSLRMMPLGLLKSTVTWYSAHISGNHPNPILKNMVLECPLIDKSFISLLYEWVRVGSSGKTSVAKFRKSLQEMLNGRSYYLVELIRQSAEFSEKFLDPSWDTKVNKSVVNPSSSSSDATAMHDSSNSCLRNLHILFPQVFERVHQVPKHPAESGHTFFLSLESRPMDHIFLIHKAFIKDLEYLASLSSNMATDFGVFPDFERRFKLLFNMYHIHSISEDEIAFPALESKEALQNISHSYSIDHKLEVKQFMKTSMILREISDFHDEASNETRLMQRQQLCLQLHDSCLSLQKVISDHIHREEVEIFSRFRGCFSASEEEKIVGHMLGRTRAELLQEMIPWLMAHLTSDEQIAMMTLLHKVTRNTKFDEWLGDWWKGMTGYCLTMIATVSRPSHSLAADPLEVVSTYLLREGTPSKKNTDDREAQKEFSTETFEQSGSCIVDEATVGGQDGYSSRDLIQLQKEVDQKKCNETNDIYQHDGKNLPVTKSNEWSHLDHPLVMNQEELEATIRRVSRDSNLDSQKKSYIIQNLLMSRWIVRQKTSREDTETNDKEEIPGLSPSYRDPLKHTFGCKHYKRNCKILAPCCNKLYTCIRCHDDDDITDHSIDRRTITEMMCMKCLKIQPIGPKCTTSSCNDFSMARFYCSICKLFDDERQIYHCPFCNLCRVGKGLGLDYFHCMKCNACMSRSLFEHVCREKCLEENCPICHEFIFTSSFPVKALRCGHLMHSACFQDYTCSHYICPICSKSLGDMQVYFGMLDALLAEEKIPEEYAGKVQVILCNDCEKRGSAAFHWLYHKCPHCGSFNTRLV</sequence>
<dbReference type="SUPFAM" id="SSF161219">
    <property type="entry name" value="CHY zinc finger-like"/>
    <property type="match status" value="1"/>
</dbReference>
<dbReference type="OrthoDB" id="411372at2759"/>
<evidence type="ECO:0000256" key="2">
    <source>
        <dbReference type="ARBA" id="ARBA00022723"/>
    </source>
</evidence>
<evidence type="ECO:0000256" key="4">
    <source>
        <dbReference type="ARBA" id="ARBA00022833"/>
    </source>
</evidence>
<dbReference type="AlphaFoldDB" id="A0A2Z7AR62"/>
<dbReference type="InterPro" id="IPR013083">
    <property type="entry name" value="Znf_RING/FYVE/PHD"/>
</dbReference>
<dbReference type="Pfam" id="PF05495">
    <property type="entry name" value="zf-CHY"/>
    <property type="match status" value="1"/>
</dbReference>
<evidence type="ECO:0000259" key="7">
    <source>
        <dbReference type="PROSITE" id="PS51266"/>
    </source>
</evidence>
<dbReference type="SMART" id="SM00184">
    <property type="entry name" value="RING"/>
    <property type="match status" value="1"/>
</dbReference>
<keyword evidence="2" id="KW-0479">Metal-binding</keyword>
<dbReference type="SUPFAM" id="SSF57850">
    <property type="entry name" value="RING/U-box"/>
    <property type="match status" value="1"/>
</dbReference>
<dbReference type="InterPro" id="IPR017921">
    <property type="entry name" value="Znf_CTCHY"/>
</dbReference>